<feature type="chain" id="PRO_5041228387" description="Cyanovirin-N domain-containing protein" evidence="1">
    <location>
        <begin position="19"/>
        <end position="150"/>
    </location>
</feature>
<protein>
    <recommendedName>
        <fullName evidence="2">Cyanovirin-N domain-containing protein</fullName>
    </recommendedName>
</protein>
<dbReference type="Pfam" id="PF08881">
    <property type="entry name" value="CVNH"/>
    <property type="match status" value="1"/>
</dbReference>
<gene>
    <name evidence="3" type="ORF">B0T18DRAFT_428041</name>
</gene>
<dbReference type="EMBL" id="JAUKUD010000003">
    <property type="protein sequence ID" value="KAK0750007.1"/>
    <property type="molecule type" value="Genomic_DNA"/>
</dbReference>
<evidence type="ECO:0000256" key="1">
    <source>
        <dbReference type="SAM" id="SignalP"/>
    </source>
</evidence>
<evidence type="ECO:0000313" key="3">
    <source>
        <dbReference type="EMBL" id="KAK0750007.1"/>
    </source>
</evidence>
<dbReference type="AlphaFoldDB" id="A0AA40F326"/>
<feature type="domain" description="Cyanovirin-N" evidence="2">
    <location>
        <begin position="45"/>
        <end position="144"/>
    </location>
</feature>
<proteinExistence type="predicted"/>
<dbReference type="Proteomes" id="UP001172155">
    <property type="component" value="Unassembled WGS sequence"/>
</dbReference>
<organism evidence="3 4">
    <name type="scientific">Schizothecium vesticola</name>
    <dbReference type="NCBI Taxonomy" id="314040"/>
    <lineage>
        <taxon>Eukaryota</taxon>
        <taxon>Fungi</taxon>
        <taxon>Dikarya</taxon>
        <taxon>Ascomycota</taxon>
        <taxon>Pezizomycotina</taxon>
        <taxon>Sordariomycetes</taxon>
        <taxon>Sordariomycetidae</taxon>
        <taxon>Sordariales</taxon>
        <taxon>Schizotheciaceae</taxon>
        <taxon>Schizothecium</taxon>
    </lineage>
</organism>
<dbReference type="InterPro" id="IPR036673">
    <property type="entry name" value="Cyanovirin-N_sf"/>
</dbReference>
<accession>A0AA40F326</accession>
<keyword evidence="1" id="KW-0732">Signal</keyword>
<reference evidence="3" key="1">
    <citation type="submission" date="2023-06" db="EMBL/GenBank/DDBJ databases">
        <title>Genome-scale phylogeny and comparative genomics of the fungal order Sordariales.</title>
        <authorList>
            <consortium name="Lawrence Berkeley National Laboratory"/>
            <person name="Hensen N."/>
            <person name="Bonometti L."/>
            <person name="Westerberg I."/>
            <person name="Brannstrom I.O."/>
            <person name="Guillou S."/>
            <person name="Cros-Aarteil S."/>
            <person name="Calhoun S."/>
            <person name="Haridas S."/>
            <person name="Kuo A."/>
            <person name="Mondo S."/>
            <person name="Pangilinan J."/>
            <person name="Riley R."/>
            <person name="LaButti K."/>
            <person name="Andreopoulos B."/>
            <person name="Lipzen A."/>
            <person name="Chen C."/>
            <person name="Yanf M."/>
            <person name="Daum C."/>
            <person name="Ng V."/>
            <person name="Clum A."/>
            <person name="Steindorff A."/>
            <person name="Ohm R."/>
            <person name="Martin F."/>
            <person name="Silar P."/>
            <person name="Natvig D."/>
            <person name="Lalanne C."/>
            <person name="Gautier V."/>
            <person name="Ament-velasquez S.L."/>
            <person name="Kruys A."/>
            <person name="Hutchinson M.I."/>
            <person name="Powell A.J."/>
            <person name="Barry K."/>
            <person name="Miller A.N."/>
            <person name="Grigoriev I.V."/>
            <person name="Debuchy R."/>
            <person name="Gladieux P."/>
            <person name="Thoren M.H."/>
            <person name="Johannesson H."/>
        </authorList>
    </citation>
    <scope>NUCLEOTIDE SEQUENCE</scope>
    <source>
        <strain evidence="3">SMH3187-1</strain>
    </source>
</reference>
<dbReference type="SUPFAM" id="SSF51322">
    <property type="entry name" value="Cyanovirin-N"/>
    <property type="match status" value="1"/>
</dbReference>
<dbReference type="InterPro" id="IPR011058">
    <property type="entry name" value="Cyanovirin-N"/>
</dbReference>
<name>A0AA40F326_9PEZI</name>
<keyword evidence="4" id="KW-1185">Reference proteome</keyword>
<evidence type="ECO:0000313" key="4">
    <source>
        <dbReference type="Proteomes" id="UP001172155"/>
    </source>
</evidence>
<dbReference type="Gene3D" id="2.30.60.10">
    <property type="entry name" value="Cyanovirin-N"/>
    <property type="match status" value="1"/>
</dbReference>
<feature type="signal peptide" evidence="1">
    <location>
        <begin position="1"/>
        <end position="18"/>
    </location>
</feature>
<evidence type="ECO:0000259" key="2">
    <source>
        <dbReference type="Pfam" id="PF08881"/>
    </source>
</evidence>
<comment type="caution">
    <text evidence="3">The sequence shown here is derived from an EMBL/GenBank/DDBJ whole genome shotgun (WGS) entry which is preliminary data.</text>
</comment>
<sequence>MIVYIALYCFLALPAVAATAISRLSNPAAGAIFDDASKRTGNCTDTCSDITIDDHQILHGWCAGGSHDNEGNPNASLNLNLCVAYDHWSKALAWSPNGNFSLACNDCHVVEEGRILGCYCEGNGPDNLSLLDLDEGILNKNGNMACVLWG</sequence>